<keyword evidence="1" id="KW-0378">Hydrolase</keyword>
<dbReference type="InterPro" id="IPR002508">
    <property type="entry name" value="MurNAc-LAA_cat"/>
</dbReference>
<reference evidence="3 4" key="1">
    <citation type="journal article" date="2020" name="mSystems">
        <title>Defining Genomic and Predicted Metabolic Features of the Acetobacterium Genus.</title>
        <authorList>
            <person name="Ross D.E."/>
            <person name="Marshall C.W."/>
            <person name="Gulliver D."/>
            <person name="May H.D."/>
            <person name="Norman R.S."/>
        </authorList>
    </citation>
    <scope>NUCLEOTIDE SEQUENCE [LARGE SCALE GENOMIC DNA]</scope>
    <source>
        <strain evidence="3 4">DSM 4132</strain>
    </source>
</reference>
<organism evidence="3 4">
    <name type="scientific">Acetobacterium malicum</name>
    <dbReference type="NCBI Taxonomy" id="52692"/>
    <lineage>
        <taxon>Bacteria</taxon>
        <taxon>Bacillati</taxon>
        <taxon>Bacillota</taxon>
        <taxon>Clostridia</taxon>
        <taxon>Eubacteriales</taxon>
        <taxon>Eubacteriaceae</taxon>
        <taxon>Acetobacterium</taxon>
    </lineage>
</organism>
<dbReference type="SMART" id="SM00646">
    <property type="entry name" value="Ami_3"/>
    <property type="match status" value="1"/>
</dbReference>
<comment type="caution">
    <text evidence="3">The sequence shown here is derived from an EMBL/GenBank/DDBJ whole genome shotgun (WGS) entry which is preliminary data.</text>
</comment>
<proteinExistence type="predicted"/>
<dbReference type="RefSeq" id="WP_186895479.1">
    <property type="nucleotide sequence ID" value="NZ_WJBE01000026.1"/>
</dbReference>
<dbReference type="Pfam" id="PF01520">
    <property type="entry name" value="Amidase_3"/>
    <property type="match status" value="1"/>
</dbReference>
<dbReference type="Proteomes" id="UP000622405">
    <property type="component" value="Unassembled WGS sequence"/>
</dbReference>
<evidence type="ECO:0000313" key="4">
    <source>
        <dbReference type="Proteomes" id="UP000622405"/>
    </source>
</evidence>
<name>A0ABR6Z1S4_9FIRM</name>
<dbReference type="PANTHER" id="PTHR30404:SF0">
    <property type="entry name" value="N-ACETYLMURAMOYL-L-ALANINE AMIDASE AMIC"/>
    <property type="match status" value="1"/>
</dbReference>
<dbReference type="Pfam" id="PF07538">
    <property type="entry name" value="ChW"/>
    <property type="match status" value="3"/>
</dbReference>
<keyword evidence="4" id="KW-1185">Reference proteome</keyword>
<accession>A0ABR6Z1S4</accession>
<gene>
    <name evidence="3" type="ORF">GH811_17645</name>
</gene>
<feature type="domain" description="MurNAc-LAA" evidence="2">
    <location>
        <begin position="212"/>
        <end position="308"/>
    </location>
</feature>
<dbReference type="InterPro" id="IPR006637">
    <property type="entry name" value="ChW"/>
</dbReference>
<dbReference type="SUPFAM" id="SSF53187">
    <property type="entry name" value="Zn-dependent exopeptidases"/>
    <property type="match status" value="1"/>
</dbReference>
<dbReference type="CDD" id="cd02696">
    <property type="entry name" value="MurNAc-LAA"/>
    <property type="match status" value="1"/>
</dbReference>
<evidence type="ECO:0000313" key="3">
    <source>
        <dbReference type="EMBL" id="MBC3901427.1"/>
    </source>
</evidence>
<dbReference type="InterPro" id="IPR050695">
    <property type="entry name" value="N-acetylmuramoyl_amidase_3"/>
</dbReference>
<dbReference type="PANTHER" id="PTHR30404">
    <property type="entry name" value="N-ACETYLMURAMOYL-L-ALANINE AMIDASE"/>
    <property type="match status" value="1"/>
</dbReference>
<dbReference type="SMART" id="SM00728">
    <property type="entry name" value="ChW"/>
    <property type="match status" value="3"/>
</dbReference>
<evidence type="ECO:0000259" key="2">
    <source>
        <dbReference type="SMART" id="SM00646"/>
    </source>
</evidence>
<dbReference type="Gene3D" id="3.40.630.40">
    <property type="entry name" value="Zn-dependent exopeptidases"/>
    <property type="match status" value="1"/>
</dbReference>
<dbReference type="EMBL" id="WJBE01000026">
    <property type="protein sequence ID" value="MBC3901427.1"/>
    <property type="molecule type" value="Genomic_DNA"/>
</dbReference>
<protein>
    <recommendedName>
        <fullName evidence="2">MurNAc-LAA domain-containing protein</fullName>
    </recommendedName>
</protein>
<sequence>MRYKVHIQNKGWSDWVEEGRRAGTSGEGLRLEAIVIEGVDEYQVHIQDKGWSGWAKGGEIAGTVGEGKRIEAIEIKGENVNYRVHAENIGWLDWARDGEMAGTTGGGLRIEAIQLIESAEPLSVDDTRAGVNIEPKPVAPVEPAKPTGNLSGRVICINPGHGGSDPGACGDLRESDMNLTVALRLGQLLAERGAQVIYTRITDVHVYLSDRPVIANNAGADLFISIHHNGSSDPSSSGTCAICYPGSDAGIRLATLCLNGLYNRLGLQQRGLIQRDDSDVTYSDMPAVITEASFASCPADCALFNNSCLL</sequence>
<evidence type="ECO:0000256" key="1">
    <source>
        <dbReference type="ARBA" id="ARBA00022801"/>
    </source>
</evidence>